<name>J3K4M5_COCIM</name>
<evidence type="ECO:0000313" key="1">
    <source>
        <dbReference type="EMBL" id="EAS29277.3"/>
    </source>
</evidence>
<organism evidence="1 2">
    <name type="scientific">Coccidioides immitis (strain RS)</name>
    <name type="common">Valley fever fungus</name>
    <dbReference type="NCBI Taxonomy" id="246410"/>
    <lineage>
        <taxon>Eukaryota</taxon>
        <taxon>Fungi</taxon>
        <taxon>Dikarya</taxon>
        <taxon>Ascomycota</taxon>
        <taxon>Pezizomycotina</taxon>
        <taxon>Eurotiomycetes</taxon>
        <taxon>Eurotiomycetidae</taxon>
        <taxon>Onygenales</taxon>
        <taxon>Onygenaceae</taxon>
        <taxon>Coccidioides</taxon>
    </lineage>
</organism>
<dbReference type="AlphaFoldDB" id="J3K4M5"/>
<reference evidence="2" key="1">
    <citation type="journal article" date="2009" name="Genome Res.">
        <title>Comparative genomic analyses of the human fungal pathogens Coccidioides and their relatives.</title>
        <authorList>
            <person name="Sharpton T.J."/>
            <person name="Stajich J.E."/>
            <person name="Rounsley S.D."/>
            <person name="Gardner M.J."/>
            <person name="Wortman J.R."/>
            <person name="Jordar V.S."/>
            <person name="Maiti R."/>
            <person name="Kodira C.D."/>
            <person name="Neafsey D.E."/>
            <person name="Zeng Q."/>
            <person name="Hung C.-Y."/>
            <person name="McMahan C."/>
            <person name="Muszewska A."/>
            <person name="Grynberg M."/>
            <person name="Mandel M.A."/>
            <person name="Kellner E.M."/>
            <person name="Barker B.M."/>
            <person name="Galgiani J.N."/>
            <person name="Orbach M.J."/>
            <person name="Kirkland T.N."/>
            <person name="Cole G.T."/>
            <person name="Henn M.R."/>
            <person name="Birren B.W."/>
            <person name="Taylor J.W."/>
        </authorList>
    </citation>
    <scope>NUCLEOTIDE SEQUENCE [LARGE SCALE GENOMIC DNA]</scope>
    <source>
        <strain evidence="2">RS</strain>
    </source>
</reference>
<dbReference type="EMBL" id="GG704913">
    <property type="protein sequence ID" value="EAS29277.3"/>
    <property type="molecule type" value="Genomic_DNA"/>
</dbReference>
<proteinExistence type="predicted"/>
<keyword evidence="2" id="KW-1185">Reference proteome</keyword>
<dbReference type="InParanoid" id="J3K4M5"/>
<dbReference type="RefSeq" id="XP_001240860.2">
    <property type="nucleotide sequence ID" value="XM_001240859.2"/>
</dbReference>
<dbReference type="VEuPathDB" id="FungiDB:CIMG_08023"/>
<accession>J3K4M5</accession>
<reference evidence="2" key="2">
    <citation type="journal article" date="2010" name="Genome Res.">
        <title>Population genomic sequencing of Coccidioides fungi reveals recent hybridization and transposon control.</title>
        <authorList>
            <person name="Neafsey D.E."/>
            <person name="Barker B.M."/>
            <person name="Sharpton T.J."/>
            <person name="Stajich J.E."/>
            <person name="Park D.J."/>
            <person name="Whiston E."/>
            <person name="Hung C.-Y."/>
            <person name="McMahan C."/>
            <person name="White J."/>
            <person name="Sykes S."/>
            <person name="Heiman D."/>
            <person name="Young S."/>
            <person name="Zeng Q."/>
            <person name="Abouelleil A."/>
            <person name="Aftuck L."/>
            <person name="Bessette D."/>
            <person name="Brown A."/>
            <person name="FitzGerald M."/>
            <person name="Lui A."/>
            <person name="Macdonald J.P."/>
            <person name="Priest M."/>
            <person name="Orbach M.J."/>
            <person name="Galgiani J.N."/>
            <person name="Kirkland T.N."/>
            <person name="Cole G.T."/>
            <person name="Birren B.W."/>
            <person name="Henn M.R."/>
            <person name="Taylor J.W."/>
            <person name="Rounsley S.D."/>
        </authorList>
    </citation>
    <scope>GENOME REANNOTATION</scope>
    <source>
        <strain evidence="2">RS</strain>
    </source>
</reference>
<dbReference type="KEGG" id="cim:CIMG_08023"/>
<dbReference type="GeneID" id="4559374"/>
<gene>
    <name evidence="1" type="ORF">CIMG_08023</name>
</gene>
<evidence type="ECO:0000313" key="2">
    <source>
        <dbReference type="Proteomes" id="UP000001261"/>
    </source>
</evidence>
<protein>
    <submittedName>
        <fullName evidence="1">Uncharacterized protein</fullName>
    </submittedName>
</protein>
<dbReference type="Proteomes" id="UP000001261">
    <property type="component" value="Unassembled WGS sequence"/>
</dbReference>
<sequence>MKAINIVIFTGRNSLKAQFSDQTAARVTDFEKDTSDSVAEAWHTILGFLERGGRTLTLAATLLQENQAFGQQSHFCRDRDTICFEAIAGRLKVEVGKAGESERRLQGCPYSVDRIKHSPSTKLGYLRGRTGDIEGALHPSCGPEKSITKSTE</sequence>